<dbReference type="HAMAP" id="MF_00772">
    <property type="entry name" value="OGT"/>
    <property type="match status" value="1"/>
</dbReference>
<dbReference type="SUPFAM" id="SSF46767">
    <property type="entry name" value="Methylated DNA-protein cysteine methyltransferase, C-terminal domain"/>
    <property type="match status" value="1"/>
</dbReference>
<evidence type="ECO:0000256" key="8">
    <source>
        <dbReference type="HAMAP-Rule" id="MF_00772"/>
    </source>
</evidence>
<dbReference type="InterPro" id="IPR008332">
    <property type="entry name" value="MethylG_MeTrfase_N"/>
</dbReference>
<gene>
    <name evidence="11" type="ORF">GCM10007392_43810</name>
</gene>
<evidence type="ECO:0000256" key="1">
    <source>
        <dbReference type="ARBA" id="ARBA00001286"/>
    </source>
</evidence>
<sequence length="160" mass="17469">MSTLAYSHLDTPLGWVRIEADDQAITAIGFVEATDESHPENDLTRLAADQLAAYFKRDRTEFDLPLAPKGTDFQRAAWQALRKIPYGETRYYAQQADLIGRPSAIRAIGAANGANPIAIVVPCHRVIGKNGSLTGYAGGLDKKEWLLAFEQGGLSQEPLL</sequence>
<comment type="subcellular location">
    <subcellularLocation>
        <location evidence="8">Cytoplasm</location>
    </subcellularLocation>
</comment>
<evidence type="ECO:0000256" key="7">
    <source>
        <dbReference type="ARBA" id="ARBA00049348"/>
    </source>
</evidence>
<comment type="function">
    <text evidence="8">Involved in the cellular defense against the biological effects of O6-methylguanine (O6-MeG) and O4-methylthymine (O4-MeT) in DNA. Repairs the methylated nucleobase in DNA by stoichiometrically transferring the methyl group to a cysteine residue in the enzyme. This is a suicide reaction: the enzyme is irreversibly inactivated.</text>
</comment>
<protein>
    <recommendedName>
        <fullName evidence="8">Methylated-DNA--protein-cysteine methyltransferase</fullName>
        <ecNumber evidence="8">2.1.1.63</ecNumber>
    </recommendedName>
    <alternativeName>
        <fullName evidence="8">6-O-methylguanine-DNA methyltransferase</fullName>
        <shortName evidence="8">MGMT</shortName>
    </alternativeName>
    <alternativeName>
        <fullName evidence="8">O-6-methylguanine-DNA-alkyltransferase</fullName>
    </alternativeName>
</protein>
<proteinExistence type="inferred from homology"/>
<evidence type="ECO:0000256" key="3">
    <source>
        <dbReference type="ARBA" id="ARBA00022603"/>
    </source>
</evidence>
<dbReference type="GO" id="GO:0003908">
    <property type="term" value="F:methylated-DNA-[protein]-cysteine S-methyltransferase activity"/>
    <property type="evidence" value="ECO:0007669"/>
    <property type="project" value="UniProtKB-UniRule"/>
</dbReference>
<evidence type="ECO:0000259" key="10">
    <source>
        <dbReference type="Pfam" id="PF02870"/>
    </source>
</evidence>
<evidence type="ECO:0000313" key="12">
    <source>
        <dbReference type="Proteomes" id="UP000626148"/>
    </source>
</evidence>
<keyword evidence="6 8" id="KW-0234">DNA repair</keyword>
<dbReference type="PANTHER" id="PTHR10815:SF5">
    <property type="entry name" value="METHYLATED-DNA--PROTEIN-CYSTEINE METHYLTRANSFERASE"/>
    <property type="match status" value="1"/>
</dbReference>
<keyword evidence="12" id="KW-1185">Reference proteome</keyword>
<dbReference type="Gene3D" id="3.30.160.70">
    <property type="entry name" value="Methylated DNA-protein cysteine methyltransferase domain"/>
    <property type="match status" value="1"/>
</dbReference>
<dbReference type="GO" id="GO:0005737">
    <property type="term" value="C:cytoplasm"/>
    <property type="evidence" value="ECO:0007669"/>
    <property type="project" value="UniProtKB-SubCell"/>
</dbReference>
<reference evidence="11" key="1">
    <citation type="journal article" date="2014" name="Int. J. Syst. Evol. Microbiol.">
        <title>Complete genome sequence of Corynebacterium casei LMG S-19264T (=DSM 44701T), isolated from a smear-ripened cheese.</title>
        <authorList>
            <consortium name="US DOE Joint Genome Institute (JGI-PGF)"/>
            <person name="Walter F."/>
            <person name="Albersmeier A."/>
            <person name="Kalinowski J."/>
            <person name="Ruckert C."/>
        </authorList>
    </citation>
    <scope>NUCLEOTIDE SEQUENCE</scope>
    <source>
        <strain evidence="11">KCTC 22169</strain>
    </source>
</reference>
<comment type="similarity">
    <text evidence="8">Belongs to the MGMT family.</text>
</comment>
<dbReference type="Pfam" id="PF02870">
    <property type="entry name" value="Methyltransf_1N"/>
    <property type="match status" value="1"/>
</dbReference>
<dbReference type="InterPro" id="IPR023546">
    <property type="entry name" value="MGMT"/>
</dbReference>
<reference evidence="11" key="2">
    <citation type="submission" date="2020-09" db="EMBL/GenBank/DDBJ databases">
        <authorList>
            <person name="Sun Q."/>
            <person name="Kim S."/>
        </authorList>
    </citation>
    <scope>NUCLEOTIDE SEQUENCE</scope>
    <source>
        <strain evidence="11">KCTC 22169</strain>
    </source>
</reference>
<keyword evidence="3 8" id="KW-0489">Methyltransferase</keyword>
<comment type="miscellaneous">
    <text evidence="8">This enzyme catalyzes only one turnover and therefore is not strictly catalytic. According to one definition, an enzyme is a biocatalyst that acts repeatedly and over many reaction cycles.</text>
</comment>
<evidence type="ECO:0000256" key="5">
    <source>
        <dbReference type="ARBA" id="ARBA00022763"/>
    </source>
</evidence>
<dbReference type="Gene3D" id="1.10.10.10">
    <property type="entry name" value="Winged helix-like DNA-binding domain superfamily/Winged helix DNA-binding domain"/>
    <property type="match status" value="1"/>
</dbReference>
<dbReference type="GO" id="GO:0006307">
    <property type="term" value="P:DNA alkylation repair"/>
    <property type="evidence" value="ECO:0007669"/>
    <property type="project" value="UniProtKB-UniRule"/>
</dbReference>
<evidence type="ECO:0000256" key="6">
    <source>
        <dbReference type="ARBA" id="ARBA00023204"/>
    </source>
</evidence>
<dbReference type="EMBL" id="BMXR01000014">
    <property type="protein sequence ID" value="GGX71520.1"/>
    <property type="molecule type" value="Genomic_DNA"/>
</dbReference>
<dbReference type="CDD" id="cd06445">
    <property type="entry name" value="ATase"/>
    <property type="match status" value="1"/>
</dbReference>
<dbReference type="NCBIfam" id="TIGR00589">
    <property type="entry name" value="ogt"/>
    <property type="match status" value="1"/>
</dbReference>
<dbReference type="InterPro" id="IPR014048">
    <property type="entry name" value="MethylDNA_cys_MeTrfase_DNA-bd"/>
</dbReference>
<evidence type="ECO:0000256" key="2">
    <source>
        <dbReference type="ARBA" id="ARBA00022490"/>
    </source>
</evidence>
<dbReference type="AlphaFoldDB" id="A0A918NHS3"/>
<dbReference type="PROSITE" id="PS00374">
    <property type="entry name" value="MGMT"/>
    <property type="match status" value="1"/>
</dbReference>
<dbReference type="InterPro" id="IPR036217">
    <property type="entry name" value="MethylDNA_cys_MeTrfase_DNAb"/>
</dbReference>
<dbReference type="PANTHER" id="PTHR10815">
    <property type="entry name" value="METHYLATED-DNA--PROTEIN-CYSTEINE METHYLTRANSFERASE"/>
    <property type="match status" value="1"/>
</dbReference>
<comment type="catalytic activity">
    <reaction evidence="7 8">
        <text>a 6-O-methyl-2'-deoxyguanosine in DNA + L-cysteinyl-[protein] = S-methyl-L-cysteinyl-[protein] + a 2'-deoxyguanosine in DNA</text>
        <dbReference type="Rhea" id="RHEA:24000"/>
        <dbReference type="Rhea" id="RHEA-COMP:10131"/>
        <dbReference type="Rhea" id="RHEA-COMP:10132"/>
        <dbReference type="Rhea" id="RHEA-COMP:11367"/>
        <dbReference type="Rhea" id="RHEA-COMP:11368"/>
        <dbReference type="ChEBI" id="CHEBI:29950"/>
        <dbReference type="ChEBI" id="CHEBI:82612"/>
        <dbReference type="ChEBI" id="CHEBI:85445"/>
        <dbReference type="ChEBI" id="CHEBI:85448"/>
        <dbReference type="EC" id="2.1.1.63"/>
    </reaction>
</comment>
<feature type="active site" description="Nucleophile; methyl group acceptor" evidence="8">
    <location>
        <position position="123"/>
    </location>
</feature>
<accession>A0A918NHS3</accession>
<feature type="domain" description="Methylguanine DNA methyltransferase ribonuclease-like" evidence="10">
    <location>
        <begin position="5"/>
        <end position="68"/>
    </location>
</feature>
<keyword evidence="2 8" id="KW-0963">Cytoplasm</keyword>
<dbReference type="InterPro" id="IPR036631">
    <property type="entry name" value="MGMT_N_sf"/>
</dbReference>
<dbReference type="FunFam" id="1.10.10.10:FF:000337">
    <property type="entry name" value="Methylated-DNA--protein-cysteine methyltransferase"/>
    <property type="match status" value="1"/>
</dbReference>
<evidence type="ECO:0000259" key="9">
    <source>
        <dbReference type="Pfam" id="PF01035"/>
    </source>
</evidence>
<dbReference type="RefSeq" id="WP_189612807.1">
    <property type="nucleotide sequence ID" value="NZ_BMXR01000014.1"/>
</dbReference>
<dbReference type="InterPro" id="IPR001497">
    <property type="entry name" value="MethylDNA_cys_MeTrfase_AS"/>
</dbReference>
<keyword evidence="4 8" id="KW-0808">Transferase</keyword>
<dbReference type="GO" id="GO:0032259">
    <property type="term" value="P:methylation"/>
    <property type="evidence" value="ECO:0007669"/>
    <property type="project" value="UniProtKB-KW"/>
</dbReference>
<dbReference type="Pfam" id="PF01035">
    <property type="entry name" value="DNA_binding_1"/>
    <property type="match status" value="1"/>
</dbReference>
<feature type="domain" description="Methylated-DNA-[protein]-cysteine S-methyltransferase DNA binding" evidence="9">
    <location>
        <begin position="72"/>
        <end position="151"/>
    </location>
</feature>
<evidence type="ECO:0000256" key="4">
    <source>
        <dbReference type="ARBA" id="ARBA00022679"/>
    </source>
</evidence>
<comment type="catalytic activity">
    <reaction evidence="1 8">
        <text>a 4-O-methyl-thymidine in DNA + L-cysteinyl-[protein] = a thymidine in DNA + S-methyl-L-cysteinyl-[protein]</text>
        <dbReference type="Rhea" id="RHEA:53428"/>
        <dbReference type="Rhea" id="RHEA-COMP:10131"/>
        <dbReference type="Rhea" id="RHEA-COMP:10132"/>
        <dbReference type="Rhea" id="RHEA-COMP:13555"/>
        <dbReference type="Rhea" id="RHEA-COMP:13556"/>
        <dbReference type="ChEBI" id="CHEBI:29950"/>
        <dbReference type="ChEBI" id="CHEBI:82612"/>
        <dbReference type="ChEBI" id="CHEBI:137386"/>
        <dbReference type="ChEBI" id="CHEBI:137387"/>
        <dbReference type="EC" id="2.1.1.63"/>
    </reaction>
</comment>
<dbReference type="InterPro" id="IPR036388">
    <property type="entry name" value="WH-like_DNA-bd_sf"/>
</dbReference>
<evidence type="ECO:0000313" key="11">
    <source>
        <dbReference type="EMBL" id="GGX71520.1"/>
    </source>
</evidence>
<keyword evidence="5 8" id="KW-0227">DNA damage</keyword>
<name>A0A918NHS3_9GAMM</name>
<organism evidence="11 12">
    <name type="scientific">Saccharospirillum salsuginis</name>
    <dbReference type="NCBI Taxonomy" id="418750"/>
    <lineage>
        <taxon>Bacteria</taxon>
        <taxon>Pseudomonadati</taxon>
        <taxon>Pseudomonadota</taxon>
        <taxon>Gammaproteobacteria</taxon>
        <taxon>Oceanospirillales</taxon>
        <taxon>Saccharospirillaceae</taxon>
        <taxon>Saccharospirillum</taxon>
    </lineage>
</organism>
<dbReference type="EC" id="2.1.1.63" evidence="8"/>
<dbReference type="Proteomes" id="UP000626148">
    <property type="component" value="Unassembled WGS sequence"/>
</dbReference>
<dbReference type="SUPFAM" id="SSF53155">
    <property type="entry name" value="Methylated DNA-protein cysteine methyltransferase domain"/>
    <property type="match status" value="1"/>
</dbReference>
<comment type="caution">
    <text evidence="11">The sequence shown here is derived from an EMBL/GenBank/DDBJ whole genome shotgun (WGS) entry which is preliminary data.</text>
</comment>